<dbReference type="PANTHER" id="PTHR10683:SF40">
    <property type="entry name" value="FRUCTOSE-6-PHOSPHATE ALDOLASE 1-RELATED"/>
    <property type="match status" value="1"/>
</dbReference>
<dbReference type="PROSITE" id="PS01054">
    <property type="entry name" value="TRANSALDOLASE_1"/>
    <property type="match status" value="1"/>
</dbReference>
<dbReference type="InterPro" id="IPR033919">
    <property type="entry name" value="TSA/FSA_arc/bac"/>
</dbReference>
<dbReference type="SUPFAM" id="SSF51569">
    <property type="entry name" value="Aldolase"/>
    <property type="match status" value="1"/>
</dbReference>
<reference evidence="3 4" key="1">
    <citation type="submission" date="2016-10" db="EMBL/GenBank/DDBJ databases">
        <authorList>
            <person name="Varghese N."/>
            <person name="Submissions S."/>
        </authorList>
    </citation>
    <scope>NUCLEOTIDE SEQUENCE [LARGE SCALE GENOMIC DNA]</scope>
    <source>
        <strain evidence="3 4">DSM 9169</strain>
    </source>
</reference>
<evidence type="ECO:0000313" key="4">
    <source>
        <dbReference type="Proteomes" id="UP000198976"/>
    </source>
</evidence>
<dbReference type="RefSeq" id="WP_058237499.1">
    <property type="nucleotide sequence ID" value="NZ_LT629792.1"/>
</dbReference>
<keyword evidence="2" id="KW-0704">Schiff base</keyword>
<keyword evidence="4" id="KW-1185">Reference proteome</keyword>
<dbReference type="InterPro" id="IPR013785">
    <property type="entry name" value="Aldolase_TIM"/>
</dbReference>
<evidence type="ECO:0000256" key="2">
    <source>
        <dbReference type="ARBA" id="ARBA00023270"/>
    </source>
</evidence>
<dbReference type="PANTHER" id="PTHR10683">
    <property type="entry name" value="TRANSALDOLASE"/>
    <property type="match status" value="1"/>
</dbReference>
<dbReference type="Gene3D" id="3.20.20.70">
    <property type="entry name" value="Aldolase class I"/>
    <property type="match status" value="1"/>
</dbReference>
<dbReference type="InterPro" id="IPR001585">
    <property type="entry name" value="TAL/FSA"/>
</dbReference>
<protein>
    <submittedName>
        <fullName evidence="3">Fructose-6-phosphate aldolase 2</fullName>
    </submittedName>
</protein>
<name>A0ABY0VC21_9ACTO</name>
<sequence length="244" mass="26180">MLILIDHANIDLIRETLDYLPIDGVTTNPTILANEGGDPLEVLRKIHSVLPEGSQLHVQVVSHDRESMVAEGRALRAEFGKHLHVKIPVTHEGFAAINMLASEGIPVTATGVHSTLQGFMAAQAGARYVAPYVNRMDNFGINGVRVATEIHQILRTHHLHADVLAASFKNSDQVLRLVEAGIGAITAAPSVLAALVANPITDVAIAAQDADFARQVGGEETFSDLIALAHQRDQQSLKVAQPEL</sequence>
<comment type="subcellular location">
    <subcellularLocation>
        <location evidence="1">Cytoplasm</location>
    </subcellularLocation>
</comment>
<dbReference type="Pfam" id="PF00923">
    <property type="entry name" value="TAL_FSA"/>
    <property type="match status" value="1"/>
</dbReference>
<dbReference type="Proteomes" id="UP000198976">
    <property type="component" value="Chromosome I"/>
</dbReference>
<evidence type="ECO:0000256" key="1">
    <source>
        <dbReference type="ARBA" id="ARBA00004496"/>
    </source>
</evidence>
<evidence type="ECO:0000313" key="3">
    <source>
        <dbReference type="EMBL" id="SDU07281.1"/>
    </source>
</evidence>
<organism evidence="3 4">
    <name type="scientific">Schaalia radingae</name>
    <dbReference type="NCBI Taxonomy" id="131110"/>
    <lineage>
        <taxon>Bacteria</taxon>
        <taxon>Bacillati</taxon>
        <taxon>Actinomycetota</taxon>
        <taxon>Actinomycetes</taxon>
        <taxon>Actinomycetales</taxon>
        <taxon>Actinomycetaceae</taxon>
        <taxon>Schaalia</taxon>
    </lineage>
</organism>
<accession>A0ABY0VC21</accession>
<dbReference type="CDD" id="cd00956">
    <property type="entry name" value="Transaldolase_FSA"/>
    <property type="match status" value="1"/>
</dbReference>
<gene>
    <name evidence="3" type="ORF">SAMN04489714_1996</name>
</gene>
<dbReference type="EMBL" id="LT629792">
    <property type="protein sequence ID" value="SDU07281.1"/>
    <property type="molecule type" value="Genomic_DNA"/>
</dbReference>
<proteinExistence type="predicted"/>
<dbReference type="InterPro" id="IPR018225">
    <property type="entry name" value="Transaldolase_AS"/>
</dbReference>